<dbReference type="EMBL" id="JAAAIL010000566">
    <property type="protein sequence ID" value="KAG0274747.1"/>
    <property type="molecule type" value="Genomic_DNA"/>
</dbReference>
<dbReference type="AlphaFoldDB" id="A0AAD4DD35"/>
<dbReference type="PANTHER" id="PTHR31247">
    <property type="entry name" value="TRANSMEMBRANE PROTEIN 198 FAMILY MEMBER"/>
    <property type="match status" value="1"/>
</dbReference>
<accession>A0AAD4DD35</accession>
<feature type="transmembrane region" description="Helical" evidence="8">
    <location>
        <begin position="142"/>
        <end position="162"/>
    </location>
</feature>
<evidence type="ECO:0000256" key="7">
    <source>
        <dbReference type="SAM" id="MobiDB-lite"/>
    </source>
</evidence>
<feature type="transmembrane region" description="Helical" evidence="8">
    <location>
        <begin position="88"/>
        <end position="107"/>
    </location>
</feature>
<protein>
    <recommendedName>
        <fullName evidence="6">Transmembrane protein 198</fullName>
    </recommendedName>
</protein>
<evidence type="ECO:0000256" key="5">
    <source>
        <dbReference type="ARBA" id="ARBA00023136"/>
    </source>
</evidence>
<comment type="caution">
    <text evidence="10">The sequence shown here is derived from an EMBL/GenBank/DDBJ whole genome shotgun (WGS) entry which is preliminary data.</text>
</comment>
<dbReference type="GO" id="GO:0005886">
    <property type="term" value="C:plasma membrane"/>
    <property type="evidence" value="ECO:0007669"/>
    <property type="project" value="TreeGrafter"/>
</dbReference>
<reference evidence="10" key="1">
    <citation type="journal article" date="2020" name="Fungal Divers.">
        <title>Resolving the Mortierellaceae phylogeny through synthesis of multi-gene phylogenetics and phylogenomics.</title>
        <authorList>
            <person name="Vandepol N."/>
            <person name="Liber J."/>
            <person name="Desiro A."/>
            <person name="Na H."/>
            <person name="Kennedy M."/>
            <person name="Barry K."/>
            <person name="Grigoriev I.V."/>
            <person name="Miller A.N."/>
            <person name="O'Donnell K."/>
            <person name="Stajich J.E."/>
            <person name="Bonito G."/>
        </authorList>
    </citation>
    <scope>NUCLEOTIDE SEQUENCE</scope>
    <source>
        <strain evidence="10">NRRL 28262</strain>
    </source>
</reference>
<feature type="compositionally biased region" description="Low complexity" evidence="7">
    <location>
        <begin position="365"/>
        <end position="388"/>
    </location>
</feature>
<organism evidence="10 11">
    <name type="scientific">Linnemannia exigua</name>
    <dbReference type="NCBI Taxonomy" id="604196"/>
    <lineage>
        <taxon>Eukaryota</taxon>
        <taxon>Fungi</taxon>
        <taxon>Fungi incertae sedis</taxon>
        <taxon>Mucoromycota</taxon>
        <taxon>Mortierellomycotina</taxon>
        <taxon>Mortierellomycetes</taxon>
        <taxon>Mortierellales</taxon>
        <taxon>Mortierellaceae</taxon>
        <taxon>Linnemannia</taxon>
    </lineage>
</organism>
<sequence>MASASQLITVQSSFTDFFSSNYNRIQTPLSWQRVISGGVLLGFGVLLCLFGFRYLRFSLLLTGFIGGGIAAFAILTNTEPDGLWSNRILIYVAVCIAAGLLIGVLMLGLNKYATWILGGAGGLALGVYILSWRAGGLIHNTAGRIGLMAGAAALGMFLSIFLGKLTTIFATVLIGGYMFTLGLDMFLRTGFLENYKHLFRTGNNVPYQMYSGIYGMLGVLSLTFLLGYLFQIPLYFLHKRRQRRHAVPVFNGPYGASNRDSQYGGQNGSQYGSQYGSRDHLGVPQNQGAPAEYTCHGYNEKGYQPVYSQNNLNQPQHGAPVASSSTHVTHIGSAPATSSDKAVVFEEKKDWLGRTKVVPRLAQETTSTTTTTTTTQPIQTTQPTQPTH</sequence>
<evidence type="ECO:0000256" key="8">
    <source>
        <dbReference type="SAM" id="Phobius"/>
    </source>
</evidence>
<evidence type="ECO:0000256" key="1">
    <source>
        <dbReference type="ARBA" id="ARBA00004141"/>
    </source>
</evidence>
<evidence type="ECO:0000313" key="11">
    <source>
        <dbReference type="Proteomes" id="UP001194580"/>
    </source>
</evidence>
<keyword evidence="11" id="KW-1185">Reference proteome</keyword>
<dbReference type="Proteomes" id="UP001194580">
    <property type="component" value="Unassembled WGS sequence"/>
</dbReference>
<evidence type="ECO:0000313" key="10">
    <source>
        <dbReference type="EMBL" id="KAG0274747.1"/>
    </source>
</evidence>
<evidence type="ECO:0000256" key="2">
    <source>
        <dbReference type="ARBA" id="ARBA00006244"/>
    </source>
</evidence>
<comment type="similarity">
    <text evidence="2">Belongs to the TMEM198 family.</text>
</comment>
<evidence type="ECO:0000259" key="9">
    <source>
        <dbReference type="Pfam" id="PF13886"/>
    </source>
</evidence>
<feature type="domain" description="TM7S3/TM198-like" evidence="9">
    <location>
        <begin position="39"/>
        <end position="232"/>
    </location>
</feature>
<keyword evidence="4 8" id="KW-1133">Transmembrane helix</keyword>
<gene>
    <name evidence="10" type="ORF">BGZ95_009507</name>
</gene>
<feature type="transmembrane region" description="Helical" evidence="8">
    <location>
        <begin position="169"/>
        <end position="191"/>
    </location>
</feature>
<dbReference type="Pfam" id="PF13886">
    <property type="entry name" value="TM7S3_TM198"/>
    <property type="match status" value="1"/>
</dbReference>
<feature type="transmembrane region" description="Helical" evidence="8">
    <location>
        <begin position="211"/>
        <end position="237"/>
    </location>
</feature>
<evidence type="ECO:0000256" key="6">
    <source>
        <dbReference type="ARBA" id="ARBA00049737"/>
    </source>
</evidence>
<dbReference type="PANTHER" id="PTHR31247:SF5">
    <property type="entry name" value="DUF4203 DOMAIN-CONTAINING PROTEIN"/>
    <property type="match status" value="1"/>
</dbReference>
<keyword evidence="3 8" id="KW-0812">Transmembrane</keyword>
<feature type="region of interest" description="Disordered" evidence="7">
    <location>
        <begin position="362"/>
        <end position="388"/>
    </location>
</feature>
<feature type="transmembrane region" description="Helical" evidence="8">
    <location>
        <begin position="59"/>
        <end position="76"/>
    </location>
</feature>
<comment type="subcellular location">
    <subcellularLocation>
        <location evidence="1">Membrane</location>
        <topology evidence="1">Multi-pass membrane protein</topology>
    </subcellularLocation>
</comment>
<dbReference type="InterPro" id="IPR025256">
    <property type="entry name" value="TM7S3/TM198-like_dom"/>
</dbReference>
<proteinExistence type="inferred from homology"/>
<keyword evidence="5 8" id="KW-0472">Membrane</keyword>
<evidence type="ECO:0000256" key="4">
    <source>
        <dbReference type="ARBA" id="ARBA00022989"/>
    </source>
</evidence>
<evidence type="ECO:0000256" key="3">
    <source>
        <dbReference type="ARBA" id="ARBA00022692"/>
    </source>
</evidence>
<feature type="transmembrane region" description="Helical" evidence="8">
    <location>
        <begin position="112"/>
        <end position="130"/>
    </location>
</feature>
<feature type="transmembrane region" description="Helical" evidence="8">
    <location>
        <begin position="34"/>
        <end position="52"/>
    </location>
</feature>
<dbReference type="InterPro" id="IPR040236">
    <property type="entry name" value="TMEM198"/>
</dbReference>
<name>A0AAD4DD35_9FUNG</name>